<comment type="caution">
    <text evidence="3">The sequence shown here is derived from an EMBL/GenBank/DDBJ whole genome shotgun (WGS) entry which is preliminary data.</text>
</comment>
<dbReference type="AlphaFoldDB" id="A0A3S2XAC5"/>
<evidence type="ECO:0000256" key="1">
    <source>
        <dbReference type="ARBA" id="ARBA00005397"/>
    </source>
</evidence>
<dbReference type="PANTHER" id="PTHR39161">
    <property type="entry name" value="ADAPTER PROTEIN MECA"/>
    <property type="match status" value="1"/>
</dbReference>
<proteinExistence type="inferred from homology"/>
<comment type="subunit">
    <text evidence="2">Homodimer.</text>
</comment>
<organism evidence="3 4">
    <name type="scientific">Niallia taxi</name>
    <dbReference type="NCBI Taxonomy" id="2499688"/>
    <lineage>
        <taxon>Bacteria</taxon>
        <taxon>Bacillati</taxon>
        <taxon>Bacillota</taxon>
        <taxon>Bacilli</taxon>
        <taxon>Bacillales</taxon>
        <taxon>Bacillaceae</taxon>
        <taxon>Niallia</taxon>
    </lineage>
</organism>
<dbReference type="PANTHER" id="PTHR39161:SF2">
    <property type="entry name" value="ADAPTER PROTEIN MECA 2"/>
    <property type="match status" value="1"/>
</dbReference>
<evidence type="ECO:0000313" key="4">
    <source>
        <dbReference type="Proteomes" id="UP000288024"/>
    </source>
</evidence>
<sequence>MRLERLNHNRIKIYLTFDDLYERGLTKDDIWKDSIKWQYFFHEMLEEANDMFDLEIHGSVAVEIFSMKAQGMVMILTMNEEESQDEELLAEGFLEMQVTVEETVDILYEFTELENAIQAAKVLQNACFSGGTLFSIENKYYLYFPDIAAAKEAQAAAILGEFGEASIKSIYIIEEYGRTILKNDAIEMLNQYFK</sequence>
<dbReference type="Proteomes" id="UP000288024">
    <property type="component" value="Unassembled WGS sequence"/>
</dbReference>
<dbReference type="GeneID" id="87616422"/>
<evidence type="ECO:0000256" key="2">
    <source>
        <dbReference type="ARBA" id="ARBA00011738"/>
    </source>
</evidence>
<protein>
    <submittedName>
        <fullName evidence="3">Genetic competence negative regulator</fullName>
    </submittedName>
</protein>
<dbReference type="NCBIfam" id="NF002781">
    <property type="entry name" value="PRK02899.1"/>
    <property type="match status" value="1"/>
</dbReference>
<dbReference type="RefSeq" id="WP_127737594.1">
    <property type="nucleotide sequence ID" value="NZ_CAJCKN010000036.1"/>
</dbReference>
<reference evidence="3 4" key="1">
    <citation type="submission" date="2019-01" db="EMBL/GenBank/DDBJ databases">
        <title>Bacillus sp. M5HDSG1-1, whole genome shotgun sequence.</title>
        <authorList>
            <person name="Tuo L."/>
        </authorList>
    </citation>
    <scope>NUCLEOTIDE SEQUENCE [LARGE SCALE GENOMIC DNA]</scope>
    <source>
        <strain evidence="3 4">M5HDSG1-1</strain>
    </source>
</reference>
<accession>A0A3S2XAC5</accession>
<dbReference type="EMBL" id="RZTZ01000002">
    <property type="protein sequence ID" value="RVT65375.1"/>
    <property type="molecule type" value="Genomic_DNA"/>
</dbReference>
<dbReference type="InterPro" id="IPR038471">
    <property type="entry name" value="MecA_C_sf"/>
</dbReference>
<name>A0A3S2XAC5_9BACI</name>
<dbReference type="Gene3D" id="3.30.70.1950">
    <property type="match status" value="1"/>
</dbReference>
<dbReference type="InterPro" id="IPR008681">
    <property type="entry name" value="Neg-reg_MecA"/>
</dbReference>
<keyword evidence="4" id="KW-1185">Reference proteome</keyword>
<dbReference type="Pfam" id="PF05389">
    <property type="entry name" value="MecA"/>
    <property type="match status" value="1"/>
</dbReference>
<gene>
    <name evidence="3" type="ORF">EM808_07695</name>
</gene>
<comment type="similarity">
    <text evidence="1">Belongs to the MecA family.</text>
</comment>
<evidence type="ECO:0000313" key="3">
    <source>
        <dbReference type="EMBL" id="RVT65375.1"/>
    </source>
</evidence>